<name>A0A6H1TW48_9CYAN</name>
<dbReference type="AlphaFoldDB" id="A0A6H1TW48"/>
<gene>
    <name evidence="2" type="ORF">HCG48_04825</name>
</gene>
<reference evidence="2 3" key="1">
    <citation type="submission" date="2020-04" db="EMBL/GenBank/DDBJ databases">
        <authorList>
            <person name="Basu S."/>
            <person name="Maruthanayagam V."/>
            <person name="Chakraborty S."/>
            <person name="Pramanik A."/>
            <person name="Mukherjee J."/>
            <person name="Brink B."/>
        </authorList>
    </citation>
    <scope>NUCLEOTIDE SEQUENCE [LARGE SCALE GENOMIC DNA]</scope>
    <source>
        <strain evidence="2 3">AP17</strain>
    </source>
</reference>
<feature type="compositionally biased region" description="Basic and acidic residues" evidence="1">
    <location>
        <begin position="24"/>
        <end position="35"/>
    </location>
</feature>
<dbReference type="KEGG" id="oxy:HCG48_04825"/>
<protein>
    <submittedName>
        <fullName evidence="2">Uncharacterized protein</fullName>
    </submittedName>
</protein>
<organism evidence="2 3">
    <name type="scientific">Oxynema aestuarii AP17</name>
    <dbReference type="NCBI Taxonomy" id="2064643"/>
    <lineage>
        <taxon>Bacteria</taxon>
        <taxon>Bacillati</taxon>
        <taxon>Cyanobacteriota</taxon>
        <taxon>Cyanophyceae</taxon>
        <taxon>Oscillatoriophycideae</taxon>
        <taxon>Oscillatoriales</taxon>
        <taxon>Oscillatoriaceae</taxon>
        <taxon>Oxynema</taxon>
        <taxon>Oxynema aestuarii</taxon>
    </lineage>
</organism>
<evidence type="ECO:0000256" key="1">
    <source>
        <dbReference type="SAM" id="MobiDB-lite"/>
    </source>
</evidence>
<evidence type="ECO:0000313" key="2">
    <source>
        <dbReference type="EMBL" id="QIZ69983.1"/>
    </source>
</evidence>
<dbReference type="Proteomes" id="UP000500857">
    <property type="component" value="Chromosome"/>
</dbReference>
<evidence type="ECO:0000313" key="3">
    <source>
        <dbReference type="Proteomes" id="UP000500857"/>
    </source>
</evidence>
<dbReference type="EMBL" id="CP051167">
    <property type="protein sequence ID" value="QIZ69983.1"/>
    <property type="molecule type" value="Genomic_DNA"/>
</dbReference>
<proteinExistence type="predicted"/>
<feature type="region of interest" description="Disordered" evidence="1">
    <location>
        <begin position="1"/>
        <end position="35"/>
    </location>
</feature>
<accession>A0A6H1TW48</accession>
<dbReference type="RefSeq" id="WP_168568140.1">
    <property type="nucleotide sequence ID" value="NZ_CP051167.1"/>
</dbReference>
<sequence>MVLRKFQIDASMRGDRPGGVLDPGRARSSERRRRSLSDEVLRSKCLDASSIAQVASARLAKIGRATDSMLAKDLYGIILVRSCHQNERYRSAIDE</sequence>
<keyword evidence="3" id="KW-1185">Reference proteome</keyword>